<evidence type="ECO:0000313" key="2">
    <source>
        <dbReference type="Proteomes" id="UP000239874"/>
    </source>
</evidence>
<dbReference type="SUPFAM" id="SSF140453">
    <property type="entry name" value="EsxAB dimer-like"/>
    <property type="match status" value="1"/>
</dbReference>
<comment type="caution">
    <text evidence="1">The sequence shown here is derived from an EMBL/GenBank/DDBJ whole genome shotgun (WGS) entry which is preliminary data.</text>
</comment>
<dbReference type="AlphaFoldDB" id="A0A2S6AHK5"/>
<dbReference type="RefSeq" id="WP_104365736.1">
    <property type="nucleotide sequence ID" value="NZ_JAHUVX010000001.1"/>
</dbReference>
<dbReference type="Gene3D" id="1.10.287.1060">
    <property type="entry name" value="ESAT-6-like"/>
    <property type="match status" value="1"/>
</dbReference>
<dbReference type="InterPro" id="IPR010310">
    <property type="entry name" value="T7SS_ESAT-6-like"/>
</dbReference>
<proteinExistence type="predicted"/>
<evidence type="ECO:0008006" key="3">
    <source>
        <dbReference type="Google" id="ProtNLM"/>
    </source>
</evidence>
<gene>
    <name evidence="1" type="ORF">C5E45_29850</name>
</gene>
<organism evidence="1 2">
    <name type="scientific">Nocardia nova</name>
    <dbReference type="NCBI Taxonomy" id="37330"/>
    <lineage>
        <taxon>Bacteria</taxon>
        <taxon>Bacillati</taxon>
        <taxon>Actinomycetota</taxon>
        <taxon>Actinomycetes</taxon>
        <taxon>Mycobacteriales</taxon>
        <taxon>Nocardiaceae</taxon>
        <taxon>Nocardia</taxon>
    </lineage>
</organism>
<name>A0A2S6AHK5_9NOCA</name>
<dbReference type="GeneID" id="66719025"/>
<sequence>MGFKASAPQMDKFSQDMQKKHDDIAGLITAAHQIADNVNNPSFQGQAGRAFQSAMEEFLAAASKLNEELNTNAQTVKTIASQFSDSELENYKRIHAADMVEVPQLKM</sequence>
<dbReference type="Proteomes" id="UP000239874">
    <property type="component" value="Unassembled WGS sequence"/>
</dbReference>
<evidence type="ECO:0000313" key="1">
    <source>
        <dbReference type="EMBL" id="PPJ34692.1"/>
    </source>
</evidence>
<reference evidence="1 2" key="1">
    <citation type="submission" date="2018-02" db="EMBL/GenBank/DDBJ databases">
        <title>8 Nocardia nova and 1 Nocardia cyriacigeorgica strain used for evolution to TMP-SMX.</title>
        <authorList>
            <person name="Mehta H."/>
            <person name="Weng J."/>
            <person name="Shamoo Y."/>
        </authorList>
    </citation>
    <scope>NUCLEOTIDE SEQUENCE [LARGE SCALE GENOMIC DNA]</scope>
    <source>
        <strain evidence="1 2">MDA3139</strain>
    </source>
</reference>
<dbReference type="InterPro" id="IPR036689">
    <property type="entry name" value="ESAT-6-like_sf"/>
</dbReference>
<accession>A0A2S6AHK5</accession>
<dbReference type="EMBL" id="PSZC01000029">
    <property type="protein sequence ID" value="PPJ34692.1"/>
    <property type="molecule type" value="Genomic_DNA"/>
</dbReference>
<protein>
    <recommendedName>
        <fullName evidence="3">WXG100 family type VII secretion target</fullName>
    </recommendedName>
</protein>
<dbReference type="Pfam" id="PF06013">
    <property type="entry name" value="WXG100"/>
    <property type="match status" value="1"/>
</dbReference>
<dbReference type="OrthoDB" id="4558973at2"/>